<dbReference type="InterPro" id="IPR050276">
    <property type="entry name" value="MshD_Acetyltransferase"/>
</dbReference>
<dbReference type="Gene3D" id="3.40.630.30">
    <property type="match status" value="1"/>
</dbReference>
<sequence>MIELRQATPSDLDAIMVMIDDAKSLLKSQNSTQWQDGYPADADIEQDLKNKNGWVLTVDGVPAAYLAATDFDENYLAISWDCDGPYWALHRFAVSQAFRGQGLAQKLITLVMEEGQRQGVKAFRLDTGFENRVIQHLADKLGFQERGVITVKSDNHDPRRLAYELVL</sequence>
<dbReference type="PANTHER" id="PTHR43617">
    <property type="entry name" value="L-AMINO ACID N-ACETYLTRANSFERASE"/>
    <property type="match status" value="1"/>
</dbReference>
<keyword evidence="2" id="KW-0808">Transferase</keyword>
<comment type="caution">
    <text evidence="2">The sequence shown here is derived from an EMBL/GenBank/DDBJ whole genome shotgun (WGS) entry which is preliminary data.</text>
</comment>
<name>A0A844FN17_9LACO</name>
<dbReference type="Pfam" id="PF00583">
    <property type="entry name" value="Acetyltransf_1"/>
    <property type="match status" value="1"/>
</dbReference>
<dbReference type="InterPro" id="IPR016181">
    <property type="entry name" value="Acyl_CoA_acyltransferase"/>
</dbReference>
<evidence type="ECO:0000259" key="1">
    <source>
        <dbReference type="PROSITE" id="PS51186"/>
    </source>
</evidence>
<gene>
    <name evidence="2" type="ORF">FYJ61_04305</name>
</gene>
<dbReference type="CDD" id="cd04301">
    <property type="entry name" value="NAT_SF"/>
    <property type="match status" value="1"/>
</dbReference>
<dbReference type="AlphaFoldDB" id="A0A844FN17"/>
<dbReference type="SUPFAM" id="SSF55729">
    <property type="entry name" value="Acyl-CoA N-acyltransferases (Nat)"/>
    <property type="match status" value="1"/>
</dbReference>
<feature type="domain" description="N-acetyltransferase" evidence="1">
    <location>
        <begin position="2"/>
        <end position="167"/>
    </location>
</feature>
<evidence type="ECO:0000313" key="2">
    <source>
        <dbReference type="EMBL" id="MST79709.1"/>
    </source>
</evidence>
<protein>
    <submittedName>
        <fullName evidence="2">GNAT family N-acetyltransferase</fullName>
    </submittedName>
</protein>
<reference evidence="2 3" key="1">
    <citation type="submission" date="2019-08" db="EMBL/GenBank/DDBJ databases">
        <title>In-depth cultivation of the pig gut microbiome towards novel bacterial diversity and tailored functional studies.</title>
        <authorList>
            <person name="Wylensek D."/>
            <person name="Hitch T.C.A."/>
            <person name="Clavel T."/>
        </authorList>
    </citation>
    <scope>NUCLEOTIDE SEQUENCE [LARGE SCALE GENOMIC DNA]</scope>
    <source>
        <strain evidence="2 3">WCA-470BD-2E</strain>
    </source>
</reference>
<dbReference type="PROSITE" id="PS51186">
    <property type="entry name" value="GNAT"/>
    <property type="match status" value="1"/>
</dbReference>
<proteinExistence type="predicted"/>
<accession>A0A844FN17</accession>
<dbReference type="EMBL" id="VUMW01000008">
    <property type="protein sequence ID" value="MST79709.1"/>
    <property type="molecule type" value="Genomic_DNA"/>
</dbReference>
<dbReference type="GO" id="GO:0016747">
    <property type="term" value="F:acyltransferase activity, transferring groups other than amino-acyl groups"/>
    <property type="evidence" value="ECO:0007669"/>
    <property type="project" value="InterPro"/>
</dbReference>
<organism evidence="2 3">
    <name type="scientific">Lactobacillus equicursoris</name>
    <dbReference type="NCBI Taxonomy" id="420645"/>
    <lineage>
        <taxon>Bacteria</taxon>
        <taxon>Bacillati</taxon>
        <taxon>Bacillota</taxon>
        <taxon>Bacilli</taxon>
        <taxon>Lactobacillales</taxon>
        <taxon>Lactobacillaceae</taxon>
        <taxon>Lactobacillus</taxon>
    </lineage>
</organism>
<dbReference type="PANTHER" id="PTHR43617:SF20">
    <property type="entry name" value="N-ALPHA-ACETYLTRANSFERASE RIMI"/>
    <property type="match status" value="1"/>
</dbReference>
<dbReference type="Proteomes" id="UP000452141">
    <property type="component" value="Unassembled WGS sequence"/>
</dbReference>
<dbReference type="InterPro" id="IPR000182">
    <property type="entry name" value="GNAT_dom"/>
</dbReference>
<evidence type="ECO:0000313" key="3">
    <source>
        <dbReference type="Proteomes" id="UP000452141"/>
    </source>
</evidence>
<dbReference type="RefSeq" id="WP_154486708.1">
    <property type="nucleotide sequence ID" value="NZ_JAQYBB010000030.1"/>
</dbReference>